<dbReference type="Gene3D" id="3.30.420.10">
    <property type="entry name" value="Ribonuclease H-like superfamily/Ribonuclease H"/>
    <property type="match status" value="1"/>
</dbReference>
<feature type="domain" description="Integrase zinc-binding" evidence="1">
    <location>
        <begin position="125"/>
        <end position="173"/>
    </location>
</feature>
<evidence type="ECO:0000259" key="1">
    <source>
        <dbReference type="Pfam" id="PF17921"/>
    </source>
</evidence>
<dbReference type="Proteomes" id="UP000887574">
    <property type="component" value="Unplaced"/>
</dbReference>
<name>A0A915CW89_9BILA</name>
<dbReference type="InterPro" id="IPR036397">
    <property type="entry name" value="RNaseH_sf"/>
</dbReference>
<reference evidence="3" key="1">
    <citation type="submission" date="2022-11" db="UniProtKB">
        <authorList>
            <consortium name="WormBaseParasite"/>
        </authorList>
    </citation>
    <scope>IDENTIFICATION</scope>
</reference>
<dbReference type="InterPro" id="IPR012337">
    <property type="entry name" value="RNaseH-like_sf"/>
</dbReference>
<dbReference type="InterPro" id="IPR041588">
    <property type="entry name" value="Integrase_H2C2"/>
</dbReference>
<dbReference type="WBParaSite" id="jg12832">
    <property type="protein sequence ID" value="jg12832"/>
    <property type="gene ID" value="jg12832"/>
</dbReference>
<dbReference type="PANTHER" id="PTHR47331:SF1">
    <property type="entry name" value="GAG-LIKE PROTEIN"/>
    <property type="match status" value="1"/>
</dbReference>
<dbReference type="GO" id="GO:0003676">
    <property type="term" value="F:nucleic acid binding"/>
    <property type="evidence" value="ECO:0007669"/>
    <property type="project" value="InterPro"/>
</dbReference>
<sequence length="351" mass="40209">MPEQPPILDVERWSSWGKAKRITAYVIRFLRKRLKGTANSDNPFAQEIQGHLAAEHLTIPELRTAENLLLRLHQAKYPPTEAQARDLSLFLDHNRLLRLNSRLNKSDLTDYAKQPIFLQKATRIAELVTQEAHESNHHAAVNTTTAILRQRFWIPHGKKTVASVLRKTCLKCQGLRAKPYCLPDSPDLPANRVARNRPFAHCGVDYFGPVSVRTEQVINDKTTRGVKKIWVALFTCMVTRAIHLEVAQDNTALMFLHTLRRFIARRGVPNSITSDNGKNFTAAAGTLTQRKEAQQESSMELRSRKKWLETFRSQEVQDYSLNKEIQWRFIPERAAWMGASMKPWSNSSKPP</sequence>
<accession>A0A915CW89</accession>
<evidence type="ECO:0000313" key="2">
    <source>
        <dbReference type="Proteomes" id="UP000887574"/>
    </source>
</evidence>
<dbReference type="Pfam" id="PF17921">
    <property type="entry name" value="Integrase_H2C2"/>
    <property type="match status" value="1"/>
</dbReference>
<organism evidence="2 3">
    <name type="scientific">Ditylenchus dipsaci</name>
    <dbReference type="NCBI Taxonomy" id="166011"/>
    <lineage>
        <taxon>Eukaryota</taxon>
        <taxon>Metazoa</taxon>
        <taxon>Ecdysozoa</taxon>
        <taxon>Nematoda</taxon>
        <taxon>Chromadorea</taxon>
        <taxon>Rhabditida</taxon>
        <taxon>Tylenchina</taxon>
        <taxon>Tylenchomorpha</taxon>
        <taxon>Sphaerularioidea</taxon>
        <taxon>Anguinidae</taxon>
        <taxon>Anguininae</taxon>
        <taxon>Ditylenchus</taxon>
    </lineage>
</organism>
<keyword evidence="2" id="KW-1185">Reference proteome</keyword>
<dbReference type="AlphaFoldDB" id="A0A915CW89"/>
<dbReference type="Gene3D" id="1.10.340.70">
    <property type="match status" value="1"/>
</dbReference>
<dbReference type="SUPFAM" id="SSF53098">
    <property type="entry name" value="Ribonuclease H-like"/>
    <property type="match status" value="1"/>
</dbReference>
<protein>
    <submittedName>
        <fullName evidence="3">Integrase zinc-binding domain-containing protein</fullName>
    </submittedName>
</protein>
<dbReference type="PANTHER" id="PTHR47331">
    <property type="entry name" value="PHD-TYPE DOMAIN-CONTAINING PROTEIN"/>
    <property type="match status" value="1"/>
</dbReference>
<evidence type="ECO:0000313" key="3">
    <source>
        <dbReference type="WBParaSite" id="jg12832"/>
    </source>
</evidence>
<proteinExistence type="predicted"/>